<accession>A0AAV4BPM2</accession>
<proteinExistence type="predicted"/>
<evidence type="ECO:0000313" key="3">
    <source>
        <dbReference type="EMBL" id="GFO21322.1"/>
    </source>
</evidence>
<evidence type="ECO:0000256" key="1">
    <source>
        <dbReference type="SAM" id="MobiDB-lite"/>
    </source>
</evidence>
<protein>
    <submittedName>
        <fullName evidence="3">Zinc finger mym-type protein 2 isoform x1</fullName>
    </submittedName>
</protein>
<dbReference type="InterPro" id="IPR029526">
    <property type="entry name" value="PGBD"/>
</dbReference>
<feature type="region of interest" description="Disordered" evidence="1">
    <location>
        <begin position="18"/>
        <end position="42"/>
    </location>
</feature>
<keyword evidence="4" id="KW-1185">Reference proteome</keyword>
<sequence length="171" mass="19119">MTEIIDLSNPDVLRVLATQDDSSTTESPTSFLSEFSEENGDSDIEMDEEEFVAVWRRNIPPNVRQPLDIEELDNNIDGNNGEGWREGTVIPDNLPFVSRNGLLVDVGGDTPLDYFSLMVNDGMITNLVEETDRYAEQTLSGKTLSPRSRFNQWVEATVGEMRAFLGLIVAM</sequence>
<feature type="compositionally biased region" description="Polar residues" evidence="1">
    <location>
        <begin position="19"/>
        <end position="33"/>
    </location>
</feature>
<reference evidence="3 4" key="1">
    <citation type="journal article" date="2021" name="Elife">
        <title>Chloroplast acquisition without the gene transfer in kleptoplastic sea slugs, Plakobranchus ocellatus.</title>
        <authorList>
            <person name="Maeda T."/>
            <person name="Takahashi S."/>
            <person name="Yoshida T."/>
            <person name="Shimamura S."/>
            <person name="Takaki Y."/>
            <person name="Nagai Y."/>
            <person name="Toyoda A."/>
            <person name="Suzuki Y."/>
            <person name="Arimoto A."/>
            <person name="Ishii H."/>
            <person name="Satoh N."/>
            <person name="Nishiyama T."/>
            <person name="Hasebe M."/>
            <person name="Maruyama T."/>
            <person name="Minagawa J."/>
            <person name="Obokata J."/>
            <person name="Shigenobu S."/>
        </authorList>
    </citation>
    <scope>NUCLEOTIDE SEQUENCE [LARGE SCALE GENOMIC DNA]</scope>
</reference>
<dbReference type="AlphaFoldDB" id="A0AAV4BPM2"/>
<comment type="caution">
    <text evidence="3">The sequence shown here is derived from an EMBL/GenBank/DDBJ whole genome shotgun (WGS) entry which is preliminary data.</text>
</comment>
<evidence type="ECO:0000313" key="4">
    <source>
        <dbReference type="Proteomes" id="UP000735302"/>
    </source>
</evidence>
<organism evidence="3 4">
    <name type="scientific">Plakobranchus ocellatus</name>
    <dbReference type="NCBI Taxonomy" id="259542"/>
    <lineage>
        <taxon>Eukaryota</taxon>
        <taxon>Metazoa</taxon>
        <taxon>Spiralia</taxon>
        <taxon>Lophotrochozoa</taxon>
        <taxon>Mollusca</taxon>
        <taxon>Gastropoda</taxon>
        <taxon>Heterobranchia</taxon>
        <taxon>Euthyneura</taxon>
        <taxon>Panpulmonata</taxon>
        <taxon>Sacoglossa</taxon>
        <taxon>Placobranchoidea</taxon>
        <taxon>Plakobranchidae</taxon>
        <taxon>Plakobranchus</taxon>
    </lineage>
</organism>
<gene>
    <name evidence="3" type="ORF">PoB_004782700</name>
</gene>
<feature type="domain" description="PiggyBac transposable element-derived protein" evidence="2">
    <location>
        <begin position="110"/>
        <end position="171"/>
    </location>
</feature>
<name>A0AAV4BPM2_9GAST</name>
<evidence type="ECO:0000259" key="2">
    <source>
        <dbReference type="Pfam" id="PF13843"/>
    </source>
</evidence>
<dbReference type="Pfam" id="PF13843">
    <property type="entry name" value="DDE_Tnp_1_7"/>
    <property type="match status" value="1"/>
</dbReference>
<dbReference type="Proteomes" id="UP000735302">
    <property type="component" value="Unassembled WGS sequence"/>
</dbReference>
<dbReference type="EMBL" id="BLXT01005252">
    <property type="protein sequence ID" value="GFO21322.1"/>
    <property type="molecule type" value="Genomic_DNA"/>
</dbReference>